<evidence type="ECO:0000313" key="3">
    <source>
        <dbReference type="Proteomes" id="UP000650524"/>
    </source>
</evidence>
<dbReference type="InterPro" id="IPR052911">
    <property type="entry name" value="Corrinoid_activation_enz"/>
</dbReference>
<dbReference type="SUPFAM" id="SSF53067">
    <property type="entry name" value="Actin-like ATPase domain"/>
    <property type="match status" value="1"/>
</dbReference>
<dbReference type="PROSITE" id="PS51085">
    <property type="entry name" value="2FE2S_FER_2"/>
    <property type="match status" value="1"/>
</dbReference>
<dbReference type="Gene3D" id="3.10.20.30">
    <property type="match status" value="1"/>
</dbReference>
<name>A0A8J6N1T7_9DELT</name>
<gene>
    <name evidence="2" type="ORF">H8E19_13990</name>
</gene>
<dbReference type="GO" id="GO:0051536">
    <property type="term" value="F:iron-sulfur cluster binding"/>
    <property type="evidence" value="ECO:0007669"/>
    <property type="project" value="InterPro"/>
</dbReference>
<dbReference type="InterPro" id="IPR041414">
    <property type="entry name" value="Raco-like_middle"/>
</dbReference>
<dbReference type="InterPro" id="IPR001041">
    <property type="entry name" value="2Fe-2S_ferredoxin-type"/>
</dbReference>
<dbReference type="PANTHER" id="PTHR42895:SF2">
    <property type="entry name" value="IRON-SULFUR CLUSTER PROTEIN"/>
    <property type="match status" value="1"/>
</dbReference>
<dbReference type="Pfam" id="PF17651">
    <property type="entry name" value="Raco_middle"/>
    <property type="match status" value="1"/>
</dbReference>
<dbReference type="EMBL" id="JACNJD010000284">
    <property type="protein sequence ID" value="MBC8178512.1"/>
    <property type="molecule type" value="Genomic_DNA"/>
</dbReference>
<proteinExistence type="predicted"/>
<protein>
    <submittedName>
        <fullName evidence="2">DUF4445 domain-containing protein</fullName>
    </submittedName>
</protein>
<dbReference type="Pfam" id="PF00111">
    <property type="entry name" value="Fer2"/>
    <property type="match status" value="1"/>
</dbReference>
<dbReference type="Pfam" id="PF14574">
    <property type="entry name" value="RACo_C_ter"/>
    <property type="match status" value="1"/>
</dbReference>
<dbReference type="Proteomes" id="UP000650524">
    <property type="component" value="Unassembled WGS sequence"/>
</dbReference>
<dbReference type="InterPro" id="IPR043129">
    <property type="entry name" value="ATPase_NBD"/>
</dbReference>
<dbReference type="Gene3D" id="3.30.420.480">
    <property type="entry name" value="Domain of unknown function (DUF4445)"/>
    <property type="match status" value="1"/>
</dbReference>
<organism evidence="2 3">
    <name type="scientific">Candidatus Desulfacyla euxinica</name>
    <dbReference type="NCBI Taxonomy" id="2841693"/>
    <lineage>
        <taxon>Bacteria</taxon>
        <taxon>Deltaproteobacteria</taxon>
        <taxon>Candidatus Desulfacyla</taxon>
    </lineage>
</organism>
<reference evidence="2 3" key="1">
    <citation type="submission" date="2020-08" db="EMBL/GenBank/DDBJ databases">
        <title>Bridging the membrane lipid divide: bacteria of the FCB group superphylum have the potential to synthesize archaeal ether lipids.</title>
        <authorList>
            <person name="Villanueva L."/>
            <person name="Von Meijenfeldt F.A.B."/>
            <person name="Westbye A.B."/>
            <person name="Yadav S."/>
            <person name="Hopmans E.C."/>
            <person name="Dutilh B.E."/>
            <person name="Sinninghe Damste J.S."/>
        </authorList>
    </citation>
    <scope>NUCLEOTIDE SEQUENCE [LARGE SCALE GENOMIC DNA]</scope>
    <source>
        <strain evidence="2">NIOZ-UU27</strain>
    </source>
</reference>
<dbReference type="PANTHER" id="PTHR42895">
    <property type="entry name" value="IRON-SULFUR CLUSTER-BINDING PROTEIN-RELATED"/>
    <property type="match status" value="1"/>
</dbReference>
<feature type="domain" description="2Fe-2S ferredoxin-type" evidence="1">
    <location>
        <begin position="2"/>
        <end position="95"/>
    </location>
</feature>
<dbReference type="SUPFAM" id="SSF54292">
    <property type="entry name" value="2Fe-2S ferredoxin-like"/>
    <property type="match status" value="1"/>
</dbReference>
<dbReference type="Pfam" id="PF17650">
    <property type="entry name" value="RACo_linker"/>
    <property type="match status" value="1"/>
</dbReference>
<evidence type="ECO:0000313" key="2">
    <source>
        <dbReference type="EMBL" id="MBC8178512.1"/>
    </source>
</evidence>
<accession>A0A8J6N1T7</accession>
<dbReference type="InterPro" id="IPR027980">
    <property type="entry name" value="RACo_C"/>
</dbReference>
<dbReference type="Gene3D" id="3.10.20.880">
    <property type="match status" value="1"/>
</dbReference>
<dbReference type="InterPro" id="IPR040506">
    <property type="entry name" value="RACo_linker"/>
</dbReference>
<dbReference type="InterPro" id="IPR042259">
    <property type="entry name" value="Raco-like_middle_sf"/>
</dbReference>
<comment type="caution">
    <text evidence="2">The sequence shown here is derived from an EMBL/GenBank/DDBJ whole genome shotgun (WGS) entry which is preliminary data.</text>
</comment>
<dbReference type="InterPro" id="IPR012675">
    <property type="entry name" value="Beta-grasp_dom_sf"/>
</dbReference>
<dbReference type="AlphaFoldDB" id="A0A8J6N1T7"/>
<sequence>MPRITFSPFEKTIDIDGSRNILQLAREAGIPLQSTCGGKKICGKCKVVIKKTDGPLPPSSAREQKVLGGYSEKGYRLACETVLSHGAVIRIPEESRLKPQVILTSDTEHSYPVRLRPNVSPHYVEVSPPVLDSVIADRQRLLIALEKTYGIRRPALDPFVLRKLPHTLRSDREGVTVAIRSKDEIIDLYPGRRDSLFGVAFDVGTTTVVAFLMDLITGDRLSVKSAMNPQIAIGDDVITRIAFCRENTGGLEKLRISIVECLNALIAEAAAEAGIDPDEIVEATVVGNTAMHHLFVGLDPHYLPMAPYPPVLQESQDYKARDLGLNIGASAYVHLLPLKAGFVGSDIIACILATGLHRSKIPTLLIDLGTNGEIVFGNKNRMLCCSTAAGPAFEGGHIRWGMRASSGAIERLKIDQEMLDVRWETIYDQRPSGLCGSGIISAIAEMIRAGIILGRGNFDKGLQTPRLRDGEDGPEFVLVWASEAATKQDIVITQKDVAAMQMAKAAVNAGATLLMEQFEGEEVERILLAGAFGNYVDPEDACTIDLFPGCLTAKVVGVGNAAGHGSCLALLDKNKRKEAERLAQKIEYRELAATTRFKELFVSSMFFTSARDFEDVF</sequence>
<dbReference type="InterPro" id="IPR036010">
    <property type="entry name" value="2Fe-2S_ferredoxin-like_sf"/>
</dbReference>
<dbReference type="CDD" id="cd00207">
    <property type="entry name" value="fer2"/>
    <property type="match status" value="1"/>
</dbReference>
<evidence type="ECO:0000259" key="1">
    <source>
        <dbReference type="PROSITE" id="PS51085"/>
    </source>
</evidence>